<organism evidence="1 2">
    <name type="scientific">Trichinella pseudospiralis</name>
    <name type="common">Parasitic roundworm</name>
    <dbReference type="NCBI Taxonomy" id="6337"/>
    <lineage>
        <taxon>Eukaryota</taxon>
        <taxon>Metazoa</taxon>
        <taxon>Ecdysozoa</taxon>
        <taxon>Nematoda</taxon>
        <taxon>Enoplea</taxon>
        <taxon>Dorylaimia</taxon>
        <taxon>Trichinellida</taxon>
        <taxon>Trichinellidae</taxon>
        <taxon>Trichinella</taxon>
    </lineage>
</organism>
<dbReference type="Gene3D" id="3.30.420.10">
    <property type="entry name" value="Ribonuclease H-like superfamily/Ribonuclease H"/>
    <property type="match status" value="1"/>
</dbReference>
<comment type="caution">
    <text evidence="1">The sequence shown here is derived from an EMBL/GenBank/DDBJ whole genome shotgun (WGS) entry which is preliminary data.</text>
</comment>
<dbReference type="Proteomes" id="UP000054632">
    <property type="component" value="Unassembled WGS sequence"/>
</dbReference>
<name>A0A0V1ER36_TRIPS</name>
<dbReference type="EMBL" id="JYDR01000013">
    <property type="protein sequence ID" value="KRY76232.1"/>
    <property type="molecule type" value="Genomic_DNA"/>
</dbReference>
<protein>
    <submittedName>
        <fullName evidence="1">Uncharacterized protein</fullName>
    </submittedName>
</protein>
<accession>A0A0V1ER36</accession>
<dbReference type="GO" id="GO:0003676">
    <property type="term" value="F:nucleic acid binding"/>
    <property type="evidence" value="ECO:0007669"/>
    <property type="project" value="InterPro"/>
</dbReference>
<gene>
    <name evidence="1" type="ORF">T4A_14047</name>
</gene>
<evidence type="ECO:0000313" key="1">
    <source>
        <dbReference type="EMBL" id="KRY76232.1"/>
    </source>
</evidence>
<proteinExistence type="predicted"/>
<reference evidence="1 2" key="1">
    <citation type="submission" date="2015-01" db="EMBL/GenBank/DDBJ databases">
        <title>Evolution of Trichinella species and genotypes.</title>
        <authorList>
            <person name="Korhonen P.K."/>
            <person name="Edoardo P."/>
            <person name="Giuseppe L.R."/>
            <person name="Gasser R.B."/>
        </authorList>
    </citation>
    <scope>NUCLEOTIDE SEQUENCE [LARGE SCALE GENOMIC DNA]</scope>
    <source>
        <strain evidence="1">ISS13</strain>
    </source>
</reference>
<dbReference type="InterPro" id="IPR036397">
    <property type="entry name" value="RNaseH_sf"/>
</dbReference>
<dbReference type="AlphaFoldDB" id="A0A0V1ER36"/>
<evidence type="ECO:0000313" key="2">
    <source>
        <dbReference type="Proteomes" id="UP000054632"/>
    </source>
</evidence>
<sequence>MVMDMTAISFLAAFRRFIARRGRPKRISFLPTLLQGKPAEKILEELARRQIDWRYSIDLAPWCSGYWERMV</sequence>